<evidence type="ECO:0000256" key="2">
    <source>
        <dbReference type="ARBA" id="ARBA00005695"/>
    </source>
</evidence>
<organism evidence="7 8">
    <name type="scientific">Clostridium rhizosphaerae</name>
    <dbReference type="NCBI Taxonomy" id="2803861"/>
    <lineage>
        <taxon>Bacteria</taxon>
        <taxon>Bacillati</taxon>
        <taxon>Bacillota</taxon>
        <taxon>Clostridia</taxon>
        <taxon>Eubacteriales</taxon>
        <taxon>Clostridiaceae</taxon>
        <taxon>Clostridium</taxon>
    </lineage>
</organism>
<accession>A0ABS1TFM8</accession>
<feature type="signal peptide" evidence="5">
    <location>
        <begin position="1"/>
        <end position="24"/>
    </location>
</feature>
<proteinExistence type="inferred from homology"/>
<comment type="caution">
    <text evidence="7">The sequence shown here is derived from an EMBL/GenBank/DDBJ whole genome shotgun (WGS) entry which is preliminary data.</text>
</comment>
<gene>
    <name evidence="7" type="ORF">JK636_20915</name>
</gene>
<evidence type="ECO:0000256" key="3">
    <source>
        <dbReference type="ARBA" id="ARBA00022448"/>
    </source>
</evidence>
<dbReference type="CDD" id="cd08504">
    <property type="entry name" value="PBP2_OppA"/>
    <property type="match status" value="1"/>
</dbReference>
<dbReference type="Gene3D" id="3.40.190.10">
    <property type="entry name" value="Periplasmic binding protein-like II"/>
    <property type="match status" value="1"/>
</dbReference>
<dbReference type="PANTHER" id="PTHR30290:SF10">
    <property type="entry name" value="PERIPLASMIC OLIGOPEPTIDE-BINDING PROTEIN-RELATED"/>
    <property type="match status" value="1"/>
</dbReference>
<evidence type="ECO:0000256" key="4">
    <source>
        <dbReference type="ARBA" id="ARBA00022729"/>
    </source>
</evidence>
<keyword evidence="8" id="KW-1185">Reference proteome</keyword>
<protein>
    <submittedName>
        <fullName evidence="7">Peptide ABC transporter substrate-binding protein</fullName>
    </submittedName>
</protein>
<keyword evidence="4 5" id="KW-0732">Signal</keyword>
<dbReference type="SUPFAM" id="SSF53850">
    <property type="entry name" value="Periplasmic binding protein-like II"/>
    <property type="match status" value="1"/>
</dbReference>
<dbReference type="InterPro" id="IPR030678">
    <property type="entry name" value="Peptide/Ni-bd"/>
</dbReference>
<feature type="chain" id="PRO_5045560112" evidence="5">
    <location>
        <begin position="25"/>
        <end position="556"/>
    </location>
</feature>
<reference evidence="7 8" key="1">
    <citation type="submission" date="2021-01" db="EMBL/GenBank/DDBJ databases">
        <title>Genome public.</title>
        <authorList>
            <person name="Liu C."/>
            <person name="Sun Q."/>
        </authorList>
    </citation>
    <scope>NUCLEOTIDE SEQUENCE [LARGE SCALE GENOMIC DNA]</scope>
    <source>
        <strain evidence="7 8">YIM B02515</strain>
    </source>
</reference>
<evidence type="ECO:0000256" key="5">
    <source>
        <dbReference type="SAM" id="SignalP"/>
    </source>
</evidence>
<dbReference type="EMBL" id="JAESWC010000018">
    <property type="protein sequence ID" value="MBL4938175.1"/>
    <property type="molecule type" value="Genomic_DNA"/>
</dbReference>
<dbReference type="PIRSF" id="PIRSF002741">
    <property type="entry name" value="MppA"/>
    <property type="match status" value="1"/>
</dbReference>
<comment type="similarity">
    <text evidence="2">Belongs to the bacterial solute-binding protein 5 family.</text>
</comment>
<comment type="subcellular location">
    <subcellularLocation>
        <location evidence="1">Cell envelope</location>
    </subcellularLocation>
</comment>
<dbReference type="PROSITE" id="PS51257">
    <property type="entry name" value="PROKAR_LIPOPROTEIN"/>
    <property type="match status" value="1"/>
</dbReference>
<evidence type="ECO:0000259" key="6">
    <source>
        <dbReference type="Pfam" id="PF00496"/>
    </source>
</evidence>
<evidence type="ECO:0000313" key="7">
    <source>
        <dbReference type="EMBL" id="MBL4938175.1"/>
    </source>
</evidence>
<evidence type="ECO:0000256" key="1">
    <source>
        <dbReference type="ARBA" id="ARBA00004196"/>
    </source>
</evidence>
<dbReference type="Proteomes" id="UP000632377">
    <property type="component" value="Unassembled WGS sequence"/>
</dbReference>
<dbReference type="Pfam" id="PF00496">
    <property type="entry name" value="SBP_bac_5"/>
    <property type="match status" value="1"/>
</dbReference>
<dbReference type="PANTHER" id="PTHR30290">
    <property type="entry name" value="PERIPLASMIC BINDING COMPONENT OF ABC TRANSPORTER"/>
    <property type="match status" value="1"/>
</dbReference>
<keyword evidence="3" id="KW-0813">Transport</keyword>
<dbReference type="Gene3D" id="3.10.105.10">
    <property type="entry name" value="Dipeptide-binding Protein, Domain 3"/>
    <property type="match status" value="1"/>
</dbReference>
<dbReference type="Gene3D" id="3.90.76.10">
    <property type="entry name" value="Dipeptide-binding Protein, Domain 1"/>
    <property type="match status" value="1"/>
</dbReference>
<feature type="domain" description="Solute-binding protein family 5" evidence="6">
    <location>
        <begin position="89"/>
        <end position="472"/>
    </location>
</feature>
<evidence type="ECO:0000313" key="8">
    <source>
        <dbReference type="Proteomes" id="UP000632377"/>
    </source>
</evidence>
<name>A0ABS1TFM8_9CLOT</name>
<dbReference type="InterPro" id="IPR000914">
    <property type="entry name" value="SBP_5_dom"/>
</dbReference>
<dbReference type="InterPro" id="IPR039424">
    <property type="entry name" value="SBP_5"/>
</dbReference>
<dbReference type="RefSeq" id="WP_202750899.1">
    <property type="nucleotide sequence ID" value="NZ_JAESWC010000018.1"/>
</dbReference>
<sequence>MVKKKLSKLFILVTTIVMTTSIFAGCSKPAPANTNPGTSAAKDEQSVVYNLGAENDTYDPGLATTVGSATVVNQVFEGLMRLNDKNQPELAAAEKVDFDSNNPTKYVFHIRKDAKWSDGQPVKAKDYEYAWKRVLDPAVASGYATQLYYLKNGAAFNGKQAKIDDVGVKAKDDNTLEVELENPTPYFLQLCTLATLMPVRQDIVEKDKDKWATKPETYVGNGPFKVTAYTPDKEMQFVKNDNYWNKAQVKLDKMKFVMIVQQSSALSAFETGEVDYLDSIPSNDVPRLTKEGKVVSLPYIGTYYISLNNKKPGLDNPKVRKALSLAIDRQVLIDKVWQDPRKPATSFVPYGFPDSDSSKQFRDVGGDMLPAKGDVEKAKQLLAEAGFPDGKGFPQVEYAYNNDETHKKIAQAVQDMWKKNLGIEVKLNEVEWKVFTPQRRAGNYFIARDGWIGDYMHPMTMLDIFVTKDGNNHPQYSNPKYDALILGAKKEKDPIKSMQMLHDAEKILIDEDSAMIPVAFYVSNVACKPYVKGVRKTPVGMMYFDRAYVEGKAAAK</sequence>